<protein>
    <submittedName>
        <fullName evidence="2">LamG domain-containing protein</fullName>
    </submittedName>
</protein>
<gene>
    <name evidence="2" type="ORF">FOA19_22015</name>
</gene>
<dbReference type="OrthoDB" id="851894at2"/>
<dbReference type="EMBL" id="VKKY01000003">
    <property type="protein sequence ID" value="KAA3437049.1"/>
    <property type="molecule type" value="Genomic_DNA"/>
</dbReference>
<feature type="chain" id="PRO_5022856820" evidence="1">
    <location>
        <begin position="22"/>
        <end position="225"/>
    </location>
</feature>
<reference evidence="2 3" key="1">
    <citation type="submission" date="2019-07" db="EMBL/GenBank/DDBJ databases">
        <title>Rufibacter sp. nov., isolated from lake sediment.</title>
        <authorList>
            <person name="Qu J.-H."/>
        </authorList>
    </citation>
    <scope>NUCLEOTIDE SEQUENCE [LARGE SCALE GENOMIC DNA]</scope>
    <source>
        <strain evidence="2 3">NBS58-1</strain>
    </source>
</reference>
<dbReference type="AlphaFoldDB" id="A0A5B6TDJ0"/>
<feature type="signal peptide" evidence="1">
    <location>
        <begin position="1"/>
        <end position="21"/>
    </location>
</feature>
<proteinExistence type="predicted"/>
<evidence type="ECO:0000313" key="2">
    <source>
        <dbReference type="EMBL" id="KAA3437049.1"/>
    </source>
</evidence>
<sequence length="225" mass="25305">MKPSSVIWFCLLSAWIVSSCAVQKPVHWSLSSTALVGGHATTVLGNPRTIIGKEGEQVMAFDGVDDGLLVDHNPLAGAEEFTIEVVFKPNAAWPANVEQRFLHLEDMDSGQRRILLELRLNSRNQWYADFFLRHEKAALTLIDSTKTHPVGEWATMTLTYKDKQLKGYVNGQLELSGEIEYLPIPASANVSIGTRMDKRSWFNGEIQSVRFWKTALQPKKYSNNL</sequence>
<comment type="caution">
    <text evidence="2">The sequence shown here is derived from an EMBL/GenBank/DDBJ whole genome shotgun (WGS) entry which is preliminary data.</text>
</comment>
<dbReference type="Gene3D" id="2.60.120.200">
    <property type="match status" value="1"/>
</dbReference>
<dbReference type="PROSITE" id="PS51257">
    <property type="entry name" value="PROKAR_LIPOPROTEIN"/>
    <property type="match status" value="1"/>
</dbReference>
<dbReference type="Proteomes" id="UP000324133">
    <property type="component" value="Unassembled WGS sequence"/>
</dbReference>
<dbReference type="SUPFAM" id="SSF49899">
    <property type="entry name" value="Concanavalin A-like lectins/glucanases"/>
    <property type="match status" value="1"/>
</dbReference>
<keyword evidence="3" id="KW-1185">Reference proteome</keyword>
<accession>A0A5B6TDJ0</accession>
<dbReference type="GO" id="GO:0005975">
    <property type="term" value="P:carbohydrate metabolic process"/>
    <property type="evidence" value="ECO:0007669"/>
    <property type="project" value="UniProtKB-ARBA"/>
</dbReference>
<dbReference type="Pfam" id="PF13385">
    <property type="entry name" value="Laminin_G_3"/>
    <property type="match status" value="1"/>
</dbReference>
<dbReference type="RefSeq" id="WP_149092990.1">
    <property type="nucleotide sequence ID" value="NZ_VKKY01000003.1"/>
</dbReference>
<evidence type="ECO:0000313" key="3">
    <source>
        <dbReference type="Proteomes" id="UP000324133"/>
    </source>
</evidence>
<name>A0A5B6TDJ0_9BACT</name>
<keyword evidence="1" id="KW-0732">Signal</keyword>
<dbReference type="InterPro" id="IPR013320">
    <property type="entry name" value="ConA-like_dom_sf"/>
</dbReference>
<dbReference type="GO" id="GO:0004553">
    <property type="term" value="F:hydrolase activity, hydrolyzing O-glycosyl compounds"/>
    <property type="evidence" value="ECO:0007669"/>
    <property type="project" value="UniProtKB-ARBA"/>
</dbReference>
<organism evidence="2 3">
    <name type="scientific">Rufibacter hautae</name>
    <dbReference type="NCBI Taxonomy" id="2595005"/>
    <lineage>
        <taxon>Bacteria</taxon>
        <taxon>Pseudomonadati</taxon>
        <taxon>Bacteroidota</taxon>
        <taxon>Cytophagia</taxon>
        <taxon>Cytophagales</taxon>
        <taxon>Hymenobacteraceae</taxon>
        <taxon>Rufibacter</taxon>
    </lineage>
</organism>
<evidence type="ECO:0000256" key="1">
    <source>
        <dbReference type="SAM" id="SignalP"/>
    </source>
</evidence>